<dbReference type="EMBL" id="CP119904">
    <property type="protein sequence ID" value="WFD24202.1"/>
    <property type="molecule type" value="Genomic_DNA"/>
</dbReference>
<evidence type="ECO:0000256" key="1">
    <source>
        <dbReference type="ARBA" id="ARBA00023002"/>
    </source>
</evidence>
<protein>
    <recommendedName>
        <fullName evidence="2">Prephenate dehydrogenase [NADP(+)]</fullName>
        <shortName evidence="2">PRDH</shortName>
        <ecNumber evidence="2">1.3.1.13</ecNumber>
    </recommendedName>
</protein>
<dbReference type="EC" id="1.3.1.13" evidence="2"/>
<dbReference type="InterPro" id="IPR008927">
    <property type="entry name" value="6-PGluconate_DH-like_C_sf"/>
</dbReference>
<keyword evidence="5" id="KW-1185">Reference proteome</keyword>
<keyword evidence="1 2" id="KW-0560">Oxidoreductase</keyword>
<dbReference type="PIRSF" id="PIRSF036510">
    <property type="entry name" value="PDH_fung"/>
    <property type="match status" value="1"/>
</dbReference>
<comment type="similarity">
    <text evidence="2">Belongs to the prephenate/arogenate dehydrogenase family.</text>
</comment>
<comment type="catalytic activity">
    <reaction evidence="2">
        <text>prephenate + NADP(+) = 3-(4-hydroxyphenyl)pyruvate + CO2 + NADPH</text>
        <dbReference type="Rhea" id="RHEA:21640"/>
        <dbReference type="ChEBI" id="CHEBI:16526"/>
        <dbReference type="ChEBI" id="CHEBI:29934"/>
        <dbReference type="ChEBI" id="CHEBI:36242"/>
        <dbReference type="ChEBI" id="CHEBI:57783"/>
        <dbReference type="ChEBI" id="CHEBI:58349"/>
        <dbReference type="EC" id="1.3.1.13"/>
    </reaction>
</comment>
<evidence type="ECO:0000313" key="4">
    <source>
        <dbReference type="EMBL" id="WFD24202.1"/>
    </source>
</evidence>
<dbReference type="InterPro" id="IPR050812">
    <property type="entry name" value="Preph/Arog_dehydrog"/>
</dbReference>
<dbReference type="Proteomes" id="UP001214415">
    <property type="component" value="Chromosome 5"/>
</dbReference>
<dbReference type="InterPro" id="IPR036291">
    <property type="entry name" value="NAD(P)-bd_dom_sf"/>
</dbReference>
<evidence type="ECO:0000256" key="2">
    <source>
        <dbReference type="PIRNR" id="PIRNR036510"/>
    </source>
</evidence>
<dbReference type="InterPro" id="IPR028939">
    <property type="entry name" value="P5C_Rdtase_cat_N"/>
</dbReference>
<dbReference type="GO" id="GO:0006571">
    <property type="term" value="P:tyrosine biosynthetic process"/>
    <property type="evidence" value="ECO:0007669"/>
    <property type="project" value="UniProtKB-UniRule"/>
</dbReference>
<name>A0AAF0J007_9BASI</name>
<dbReference type="Pfam" id="PF03807">
    <property type="entry name" value="F420_oxidored"/>
    <property type="match status" value="1"/>
</dbReference>
<dbReference type="InterPro" id="IPR003099">
    <property type="entry name" value="Prephen_DH"/>
</dbReference>
<gene>
    <name evidence="4" type="primary">TYR1</name>
    <name evidence="4" type="ORF">MEQU1_002899</name>
</gene>
<keyword evidence="2" id="KW-0827">Tyrosine biosynthesis</keyword>
<dbReference type="SUPFAM" id="SSF51735">
    <property type="entry name" value="NAD(P)-binding Rossmann-fold domains"/>
    <property type="match status" value="1"/>
</dbReference>
<dbReference type="PROSITE" id="PS51176">
    <property type="entry name" value="PDH_ADH"/>
    <property type="match status" value="1"/>
</dbReference>
<dbReference type="GO" id="GO:0008977">
    <property type="term" value="F:prephenate dehydrogenase (NAD+) activity"/>
    <property type="evidence" value="ECO:0007669"/>
    <property type="project" value="InterPro"/>
</dbReference>
<keyword evidence="2" id="KW-0521">NADP</keyword>
<dbReference type="AlphaFoldDB" id="A0AAF0J007"/>
<dbReference type="InterPro" id="IPR012385">
    <property type="entry name" value="Prephenate_DH_fun"/>
</dbReference>
<dbReference type="PANTHER" id="PTHR21363:SF0">
    <property type="entry name" value="PREPHENATE DEHYDROGENASE [NADP(+)]"/>
    <property type="match status" value="1"/>
</dbReference>
<dbReference type="Gene3D" id="1.10.3660.10">
    <property type="entry name" value="6-phosphogluconate dehydrogenase C-terminal like domain"/>
    <property type="match status" value="2"/>
</dbReference>
<dbReference type="SUPFAM" id="SSF48179">
    <property type="entry name" value="6-phosphogluconate dehydrogenase C-terminal domain-like"/>
    <property type="match status" value="2"/>
</dbReference>
<accession>A0AAF0J007</accession>
<dbReference type="Gene3D" id="3.40.50.720">
    <property type="entry name" value="NAD(P)-binding Rossmann-like Domain"/>
    <property type="match status" value="1"/>
</dbReference>
<organism evidence="4 5">
    <name type="scientific">Malassezia equina</name>
    <dbReference type="NCBI Taxonomy" id="1381935"/>
    <lineage>
        <taxon>Eukaryota</taxon>
        <taxon>Fungi</taxon>
        <taxon>Dikarya</taxon>
        <taxon>Basidiomycota</taxon>
        <taxon>Ustilaginomycotina</taxon>
        <taxon>Malasseziomycetes</taxon>
        <taxon>Malasseziales</taxon>
        <taxon>Malasseziaceae</taxon>
        <taxon>Malassezia</taxon>
    </lineage>
</organism>
<dbReference type="PANTHER" id="PTHR21363">
    <property type="entry name" value="PREPHENATE DEHYDROGENASE"/>
    <property type="match status" value="1"/>
</dbReference>
<comment type="pathway">
    <text evidence="2">Amino-acid biosynthesis; L-tyrosine biosynthesis; (4-hydroxyphenyl)pyruvate from prephenate (NADP(+) route): step 1/1.</text>
</comment>
<keyword evidence="2" id="KW-0028">Amino-acid biosynthesis</keyword>
<dbReference type="GO" id="GO:0070403">
    <property type="term" value="F:NAD+ binding"/>
    <property type="evidence" value="ECO:0007669"/>
    <property type="project" value="TreeGrafter"/>
</dbReference>
<evidence type="ECO:0000259" key="3">
    <source>
        <dbReference type="PROSITE" id="PS51176"/>
    </source>
</evidence>
<sequence length="457" mass="51478">MATDEEKAQLHIGIIGMGDMGRLYALRIRAAGWQHVHVCDREERYEALRTELTPRGLDVMRNGHQVARVSDFLMYSVEAGNMEKVVAEYGPSTKVGAIVAAQTSVKAPERAAFEAHLPSDVYIVSCHSLHGPHVDPKGQPLVLIQHRAPDEKVRVVERLLACLESRYVYLSYEEHDTVTANTQAVTHAAFLTMGTAWSQAKTYPWETGKHPGGMETVKMYLCLRIYGAKWHVYAGLALLNPQASKQVTQYAASATELFKLMLASDYDALVQRVMAARRSVFGWQDHETGSETPGHAPILMSDDMLNEFYVIAERMNKGEQSAQEAQRAVQVVPPPANSHLSLLAIVDCWHVLGIDPYRHLELAATPVFRMWIGVTQYLFRSPERVREACRAATHDPSFRSDDLEFVIGARGWAQAVQFGDFDAYRRRFEMTRHFFEPRLAQANKVGAEMLRVLSMRH</sequence>
<dbReference type="GO" id="GO:0004665">
    <property type="term" value="F:prephenate dehydrogenase (NADP+) activity"/>
    <property type="evidence" value="ECO:0007669"/>
    <property type="project" value="UniProtKB-UniRule"/>
</dbReference>
<feature type="domain" description="Prephenate/arogenate dehydrogenase" evidence="3">
    <location>
        <begin position="10"/>
        <end position="291"/>
    </location>
</feature>
<proteinExistence type="inferred from homology"/>
<keyword evidence="2" id="KW-0057">Aromatic amino acid biosynthesis</keyword>
<evidence type="ECO:0000313" key="5">
    <source>
        <dbReference type="Proteomes" id="UP001214415"/>
    </source>
</evidence>
<reference evidence="4" key="1">
    <citation type="submission" date="2023-03" db="EMBL/GenBank/DDBJ databases">
        <title>Mating type loci evolution in Malassezia.</title>
        <authorList>
            <person name="Coelho M.A."/>
        </authorList>
    </citation>
    <scope>NUCLEOTIDE SEQUENCE</scope>
    <source>
        <strain evidence="4">CBS 12830</strain>
    </source>
</reference>
<dbReference type="FunFam" id="3.40.50.720:FF:000339">
    <property type="entry name" value="Prephenate dehydrogenase [NADP(+)]"/>
    <property type="match status" value="1"/>
</dbReference>